<evidence type="ECO:0000313" key="4">
    <source>
        <dbReference type="EMBL" id="KAG9322912.1"/>
    </source>
</evidence>
<accession>A0A9P8CX49</accession>
<comment type="caution">
    <text evidence="4">The sequence shown here is derived from an EMBL/GenBank/DDBJ whole genome shotgun (WGS) entry which is preliminary data.</text>
</comment>
<feature type="domain" description="Ndc10" evidence="3">
    <location>
        <begin position="386"/>
        <end position="717"/>
    </location>
</feature>
<feature type="region of interest" description="Disordered" evidence="2">
    <location>
        <begin position="63"/>
        <end position="87"/>
    </location>
</feature>
<evidence type="ECO:0000313" key="5">
    <source>
        <dbReference type="Proteomes" id="UP000717515"/>
    </source>
</evidence>
<keyword evidence="1" id="KW-0175">Coiled coil</keyword>
<dbReference type="EMBL" id="JAIFTL010000124">
    <property type="protein sequence ID" value="KAG9322912.1"/>
    <property type="molecule type" value="Genomic_DNA"/>
</dbReference>
<dbReference type="GO" id="GO:0003677">
    <property type="term" value="F:DNA binding"/>
    <property type="evidence" value="ECO:0007669"/>
    <property type="project" value="InterPro"/>
</dbReference>
<dbReference type="Pfam" id="PF16787">
    <property type="entry name" value="NDC10_II"/>
    <property type="match status" value="1"/>
</dbReference>
<dbReference type="InterPro" id="IPR038279">
    <property type="entry name" value="Ndc10_dom2_sf"/>
</dbReference>
<dbReference type="Proteomes" id="UP000717515">
    <property type="component" value="Unassembled WGS sequence"/>
</dbReference>
<name>A0A9P8CX49_MORAP</name>
<sequence length="1077" mass="122374">MVFSIVADFRTRDCNTWSLLPACLCSLSTFPTPPRLSCPVAWWLFSFEEKPYTSPMVERTKRLRSCTTTQSTEERPPTRPLQRNKAAKTAEDYVAHDVLTTSGGDMAGEPIAGEVDSYSDYDSNSEDESINGLIVGASERRLSIQKQGENEAMDEAMNADTFNNTTHVSFEDVLQHLVAPPDLFQEREGSVTQGNNERTDDLIVKEALDLQASHLSVHTKNQYKAHLSKYLKFCDNLSPNNAHGESGRASLYDVSEVKALRFFKEVMFKSTTKKYFDTRKSRYVRTPYMFKSTNTKDQIPTLSQTLADIQPDAEGRKVLDVPCGRQTMENALKALYYLQDRQRKRPIRPNLEPKLRKSSLISNVIDKFTNDLVFGILVNHKDLSAECEVRDTYTVAQHVKCLLYTWARPISVLSPWTREHLALAIRHSMLLRNEDLSQMNLSDCFMLPVGNRDRGSQAIVALVCAMHREKPIGGGHTQYGCALRHSDARRCSIGALAYYLFDRFHNKDEPDPNMNSQDFKQIKLLLGTHGSRLGVLSYSASRETTLKTFESQDMECIHLTHSGRHSGTIEAQKLGIRAEDINFGGRWVRGSGRLDIHSVSNIPIRFAFGMAGFREGEPFHLRRNEIPPSVQLQETIFPFIEKAFGEPGSEANQRWRQECLDEMNEKYEDQPDQLKDTLPLDLSTGTDDAPGAHIDLNKKRFFKMLLRLRRVILQDAVDYLHTHSAVKSPLLENSLFQSELFLKFKDDLAAVLDREDAPTAADIPPLVNETIPDQRQQSTDQYHVLNEQLRQQQIQLQQLQDQLHERNRQDDAYRLWMAENMLRVQNMIQDMMAMQMPSHSHPGYGPNLGHGFDPSAYGPYTYGEEVQHHTTIYQLTSRMPWLGPSMAIPPLQPASSDAPIPHVDTTAAPNRPPTWLIPPHARTAQTTPVAPSSAPRQPKQPSGSVAPVEVARLIRSGIEPSRQEEGRSDFDVMKSPHTARQIWDEQKRFTRFREAHELRTRKKPKLVEKKRKALNNRLRIVEEIEFLAKQSQAEDSNLGSDMALERAMKTIDDTGLSCSALHKYCIEAAQKRLVHSK</sequence>
<evidence type="ECO:0000259" key="3">
    <source>
        <dbReference type="Pfam" id="PF16787"/>
    </source>
</evidence>
<dbReference type="InterPro" id="IPR031872">
    <property type="entry name" value="NDC10_II"/>
</dbReference>
<organism evidence="4 5">
    <name type="scientific">Mortierella alpina</name>
    <name type="common">Oleaginous fungus</name>
    <name type="synonym">Mortierella renispora</name>
    <dbReference type="NCBI Taxonomy" id="64518"/>
    <lineage>
        <taxon>Eukaryota</taxon>
        <taxon>Fungi</taxon>
        <taxon>Fungi incertae sedis</taxon>
        <taxon>Mucoromycota</taxon>
        <taxon>Mortierellomycotina</taxon>
        <taxon>Mortierellomycetes</taxon>
        <taxon>Mortierellales</taxon>
        <taxon>Mortierellaceae</taxon>
        <taxon>Mortierella</taxon>
    </lineage>
</organism>
<proteinExistence type="predicted"/>
<protein>
    <recommendedName>
        <fullName evidence="3">Ndc10 domain-containing protein</fullName>
    </recommendedName>
</protein>
<dbReference type="Gene3D" id="1.10.443.20">
    <property type="entry name" value="Centromere DNA-binding protein complex CBF3 subunit, domain 2"/>
    <property type="match status" value="1"/>
</dbReference>
<evidence type="ECO:0000256" key="1">
    <source>
        <dbReference type="SAM" id="Coils"/>
    </source>
</evidence>
<feature type="coiled-coil region" evidence="1">
    <location>
        <begin position="775"/>
        <end position="809"/>
    </location>
</feature>
<evidence type="ECO:0000256" key="2">
    <source>
        <dbReference type="SAM" id="MobiDB-lite"/>
    </source>
</evidence>
<reference evidence="4" key="1">
    <citation type="submission" date="2021-07" db="EMBL/GenBank/DDBJ databases">
        <title>Draft genome of Mortierella alpina, strain LL118, isolated from an aspen leaf litter sample.</title>
        <authorList>
            <person name="Yang S."/>
            <person name="Vinatzer B.A."/>
        </authorList>
    </citation>
    <scope>NUCLEOTIDE SEQUENCE</scope>
    <source>
        <strain evidence="4">LL118</strain>
    </source>
</reference>
<dbReference type="AlphaFoldDB" id="A0A9P8CX49"/>
<gene>
    <name evidence="4" type="ORF">KVV02_003439</name>
</gene>
<feature type="region of interest" description="Disordered" evidence="2">
    <location>
        <begin position="904"/>
        <end position="947"/>
    </location>
</feature>